<organism evidence="3 4">
    <name type="scientific">Geobacillus stearothermophilus</name>
    <name type="common">Bacillus stearothermophilus</name>
    <dbReference type="NCBI Taxonomy" id="1422"/>
    <lineage>
        <taxon>Bacteria</taxon>
        <taxon>Bacillati</taxon>
        <taxon>Bacillota</taxon>
        <taxon>Bacilli</taxon>
        <taxon>Bacillales</taxon>
        <taxon>Anoxybacillaceae</taxon>
        <taxon>Geobacillus</taxon>
    </lineage>
</organism>
<dbReference type="Proteomes" id="UP000773850">
    <property type="component" value="Unassembled WGS sequence"/>
</dbReference>
<dbReference type="Gene3D" id="1.10.443.10">
    <property type="entry name" value="Intergrase catalytic core"/>
    <property type="match status" value="1"/>
</dbReference>
<dbReference type="PANTHER" id="PTHR30349:SF82">
    <property type="entry name" value="INTEGRASE_RECOMBINASE YOEC-RELATED"/>
    <property type="match status" value="1"/>
</dbReference>
<name>A0ABQ7HI08_GEOSE</name>
<dbReference type="SUPFAM" id="SSF56349">
    <property type="entry name" value="DNA breaking-rejoining enzymes"/>
    <property type="match status" value="1"/>
</dbReference>
<dbReference type="PROSITE" id="PS51898">
    <property type="entry name" value="TYR_RECOMBINASE"/>
    <property type="match status" value="1"/>
</dbReference>
<evidence type="ECO:0000256" key="1">
    <source>
        <dbReference type="ARBA" id="ARBA00023172"/>
    </source>
</evidence>
<dbReference type="CDD" id="cd01192">
    <property type="entry name" value="INT_C_like_3"/>
    <property type="match status" value="1"/>
</dbReference>
<feature type="domain" description="Tyr recombinase" evidence="2">
    <location>
        <begin position="47"/>
        <end position="226"/>
    </location>
</feature>
<comment type="caution">
    <text evidence="3">The sequence shown here is derived from an EMBL/GenBank/DDBJ whole genome shotgun (WGS) entry which is preliminary data.</text>
</comment>
<dbReference type="Pfam" id="PF00589">
    <property type="entry name" value="Phage_integrase"/>
    <property type="match status" value="1"/>
</dbReference>
<accession>A0ABQ7HI08</accession>
<dbReference type="EMBL" id="LUCS01000015">
    <property type="protein sequence ID" value="KAF6511820.1"/>
    <property type="molecule type" value="Genomic_DNA"/>
</dbReference>
<proteinExistence type="predicted"/>
<dbReference type="InterPro" id="IPR013762">
    <property type="entry name" value="Integrase-like_cat_sf"/>
</dbReference>
<dbReference type="InterPro" id="IPR002104">
    <property type="entry name" value="Integrase_catalytic"/>
</dbReference>
<keyword evidence="1" id="KW-0233">DNA recombination</keyword>
<dbReference type="PANTHER" id="PTHR30349">
    <property type="entry name" value="PHAGE INTEGRASE-RELATED"/>
    <property type="match status" value="1"/>
</dbReference>
<evidence type="ECO:0000259" key="2">
    <source>
        <dbReference type="PROSITE" id="PS51898"/>
    </source>
</evidence>
<gene>
    <name evidence="3" type="ORF">GS8_894</name>
</gene>
<protein>
    <submittedName>
        <fullName evidence="3">Prophage LambdaBa02 site-specific recombinase phage integrase family</fullName>
    </submittedName>
</protein>
<dbReference type="InterPro" id="IPR050090">
    <property type="entry name" value="Tyrosine_recombinase_XerCD"/>
</dbReference>
<evidence type="ECO:0000313" key="3">
    <source>
        <dbReference type="EMBL" id="KAF6511820.1"/>
    </source>
</evidence>
<keyword evidence="4" id="KW-1185">Reference proteome</keyword>
<sequence>MSDFCLTLNTLKEATRSRFAALPLFVQKSYSSPLWTRGCHILHTVQPIKDREKIEAMKKILRASSLRDELLFTIGINTGLRISDILALRVGDVRNQKGVVERIEIVEKKTKKTRVVALNRKTRRLIELYLAQERPHARGDEPLFRSQKGGRAISRQHARYILNRAAKAVGIVDRIGTHSLRKTFGYFAYKQGTDLAMIQKILNHSSQAETLRYIGITQEQIDEITAGLDL</sequence>
<dbReference type="InterPro" id="IPR011010">
    <property type="entry name" value="DNA_brk_join_enz"/>
</dbReference>
<reference evidence="3 4" key="1">
    <citation type="submission" date="2016-03" db="EMBL/GenBank/DDBJ databases">
        <title>Spore heat resistance.</title>
        <authorList>
            <person name="Boekhorst J."/>
            <person name="Berendsen E.M."/>
            <person name="Wells-Bennik M.H."/>
            <person name="Kuipers O.P."/>
        </authorList>
    </citation>
    <scope>NUCLEOTIDE SEQUENCE [LARGE SCALE GENOMIC DNA]</scope>
    <source>
        <strain evidence="3 4">GS8</strain>
    </source>
</reference>
<evidence type="ECO:0000313" key="4">
    <source>
        <dbReference type="Proteomes" id="UP000773850"/>
    </source>
</evidence>